<dbReference type="AlphaFoldDB" id="D9SKV8"/>
<dbReference type="OrthoDB" id="2933491at2"/>
<dbReference type="Gene3D" id="1.10.101.10">
    <property type="entry name" value="PGBD-like superfamily/PGBD"/>
    <property type="match status" value="1"/>
</dbReference>
<organism evidence="2 3">
    <name type="scientific">Clostridium cellulovorans (strain ATCC 35296 / DSM 3052 / OCM 3 / 743B)</name>
    <dbReference type="NCBI Taxonomy" id="573061"/>
    <lineage>
        <taxon>Bacteria</taxon>
        <taxon>Bacillati</taxon>
        <taxon>Bacillota</taxon>
        <taxon>Clostridia</taxon>
        <taxon>Eubacteriales</taxon>
        <taxon>Clostridiaceae</taxon>
        <taxon>Clostridium</taxon>
    </lineage>
</organism>
<feature type="domain" description="Peptidoglycan binding-like" evidence="1">
    <location>
        <begin position="337"/>
        <end position="396"/>
    </location>
</feature>
<dbReference type="RefSeq" id="WP_010073871.1">
    <property type="nucleotide sequence ID" value="NC_014393.1"/>
</dbReference>
<reference evidence="2 3" key="1">
    <citation type="submission" date="2010-08" db="EMBL/GenBank/DDBJ databases">
        <title>Complete sequence of Clostridium cellulovorans 743B.</title>
        <authorList>
            <consortium name="US DOE Joint Genome Institute"/>
            <person name="Lucas S."/>
            <person name="Copeland A."/>
            <person name="Lapidus A."/>
            <person name="Cheng J.-F."/>
            <person name="Bruce D."/>
            <person name="Goodwin L."/>
            <person name="Pitluck S."/>
            <person name="Chertkov O."/>
            <person name="Detter J.C."/>
            <person name="Han C."/>
            <person name="Tapia R."/>
            <person name="Land M."/>
            <person name="Hauser L."/>
            <person name="Chang Y.-J."/>
            <person name="Jeffries C."/>
            <person name="Kyrpides N."/>
            <person name="Ivanova N."/>
            <person name="Mikhailova N."/>
            <person name="Hemme C.L."/>
            <person name="Woyke T."/>
        </authorList>
    </citation>
    <scope>NUCLEOTIDE SEQUENCE [LARGE SCALE GENOMIC DNA]</scope>
    <source>
        <strain evidence="3">ATCC 35296 / DSM 3052 / OCM 3 / 743B</strain>
    </source>
</reference>
<dbReference type="InterPro" id="IPR036365">
    <property type="entry name" value="PGBD-like_sf"/>
</dbReference>
<dbReference type="InterPro" id="IPR036366">
    <property type="entry name" value="PGBDSf"/>
</dbReference>
<dbReference type="SUPFAM" id="SSF47090">
    <property type="entry name" value="PGBD-like"/>
    <property type="match status" value="1"/>
</dbReference>
<sequence>MAKGKLQVRLVKAETEIPVKNATVLVSQSVTEEFQNKEINLYTDSSGFTEIIELDTPDIFYSESYSSYVPYSTCVIKVVAEGYTDIKIIGTQILPKVTAMQAIELKPKGEGHEEEEVLIIPDSELINIPPKKKFDDQQNFISDLVSIIDDREVMIPSYVIVHLGTPDDKNAENLKVKFNDYIKNVCSCEIYATWSETAIRVNVYCIISFVLNRIYTEWYGVQGMDFHITNDSRYDQVFVKGRNTYKNIDRIVDLIFNTYIVIGNKRTPVLAKYCSGEEYIENGCLLKWQSKFLADKGLNPTEILNVFFGTEHSFARTRRIEGVPREYPGYPLGVGESGEYVKTVQTYLNFISEYYPVIDKIDVNGHYDIKTAIAVKKFQELFSLSGSGIVDFATWYSIAKLYVSLATTAENDVNRLRAFREGIFIPPTIDEEYGYIPIIKYPLE</sequence>
<dbReference type="InterPro" id="IPR002477">
    <property type="entry name" value="Peptidoglycan-bd-like"/>
</dbReference>
<dbReference type="KEGG" id="ccb:Clocel_3862"/>
<evidence type="ECO:0000313" key="2">
    <source>
        <dbReference type="EMBL" id="ADL53530.1"/>
    </source>
</evidence>
<dbReference type="Pfam" id="PF01471">
    <property type="entry name" value="PG_binding_1"/>
    <property type="match status" value="1"/>
</dbReference>
<dbReference type="STRING" id="573061.Clocel_3862"/>
<protein>
    <submittedName>
        <fullName evidence="2">Peptidoglycan-binding domain 1 protein</fullName>
    </submittedName>
</protein>
<gene>
    <name evidence="2" type="ordered locus">Clocel_3862</name>
</gene>
<dbReference type="EMBL" id="CP002160">
    <property type="protein sequence ID" value="ADL53530.1"/>
    <property type="molecule type" value="Genomic_DNA"/>
</dbReference>
<dbReference type="Proteomes" id="UP000002730">
    <property type="component" value="Chromosome"/>
</dbReference>
<proteinExistence type="predicted"/>
<dbReference type="HOGENOM" id="CLU_027560_0_1_9"/>
<evidence type="ECO:0000259" key="1">
    <source>
        <dbReference type="Pfam" id="PF01471"/>
    </source>
</evidence>
<evidence type="ECO:0000313" key="3">
    <source>
        <dbReference type="Proteomes" id="UP000002730"/>
    </source>
</evidence>
<accession>D9SKV8</accession>
<name>D9SKV8_CLOC7</name>
<dbReference type="eggNOG" id="COG3409">
    <property type="taxonomic scope" value="Bacteria"/>
</dbReference>
<keyword evidence="3" id="KW-1185">Reference proteome</keyword>